<dbReference type="AlphaFoldDB" id="A0A167PWE0"/>
<dbReference type="GO" id="GO:0005634">
    <property type="term" value="C:nucleus"/>
    <property type="evidence" value="ECO:0007669"/>
    <property type="project" value="UniProtKB-SubCell"/>
</dbReference>
<proteinExistence type="predicted"/>
<evidence type="ECO:0000313" key="4">
    <source>
        <dbReference type="EMBL" id="KZO99185.1"/>
    </source>
</evidence>
<comment type="subcellular location">
    <subcellularLocation>
        <location evidence="1">Nucleus</location>
    </subcellularLocation>
</comment>
<name>A0A167PWE0_CALVF</name>
<protein>
    <submittedName>
        <fullName evidence="4">Uncharacterized protein</fullName>
    </submittedName>
</protein>
<keyword evidence="2" id="KW-0539">Nucleus</keyword>
<evidence type="ECO:0000313" key="5">
    <source>
        <dbReference type="Proteomes" id="UP000076738"/>
    </source>
</evidence>
<reference evidence="4 5" key="1">
    <citation type="journal article" date="2016" name="Mol. Biol. Evol.">
        <title>Comparative Genomics of Early-Diverging Mushroom-Forming Fungi Provides Insights into the Origins of Lignocellulose Decay Capabilities.</title>
        <authorList>
            <person name="Nagy L.G."/>
            <person name="Riley R."/>
            <person name="Tritt A."/>
            <person name="Adam C."/>
            <person name="Daum C."/>
            <person name="Floudas D."/>
            <person name="Sun H."/>
            <person name="Yadav J.S."/>
            <person name="Pangilinan J."/>
            <person name="Larsson K.H."/>
            <person name="Matsuura K."/>
            <person name="Barry K."/>
            <person name="Labutti K."/>
            <person name="Kuo R."/>
            <person name="Ohm R.A."/>
            <person name="Bhattacharya S.S."/>
            <person name="Shirouzu T."/>
            <person name="Yoshinaga Y."/>
            <person name="Martin F.M."/>
            <person name="Grigoriev I.V."/>
            <person name="Hibbett D.S."/>
        </authorList>
    </citation>
    <scope>NUCLEOTIDE SEQUENCE [LARGE SCALE GENOMIC DNA]</scope>
    <source>
        <strain evidence="4 5">TUFC12733</strain>
    </source>
</reference>
<evidence type="ECO:0000256" key="2">
    <source>
        <dbReference type="ARBA" id="ARBA00023242"/>
    </source>
</evidence>
<dbReference type="PANTHER" id="PTHR37534:SF20">
    <property type="entry name" value="PRO1A C6 ZINK-FINGER PROTEIN"/>
    <property type="match status" value="1"/>
</dbReference>
<dbReference type="InterPro" id="IPR021858">
    <property type="entry name" value="Fun_TF"/>
</dbReference>
<gene>
    <name evidence="4" type="ORF">CALVIDRAFT_404758</name>
</gene>
<dbReference type="EMBL" id="KV417273">
    <property type="protein sequence ID" value="KZO99185.1"/>
    <property type="molecule type" value="Genomic_DNA"/>
</dbReference>
<sequence length="597" mass="65009">MKGPGGGMRLPHDQSLDGLDVLDGMDDDMDDPDEVQLVDDSVHPVNLFPAPTSWNAVPASNGLNGNLNANFSGMTLTGLGGLPTFGVQNPTAGPGMSTSPASSSTLSNGLAGGLHLNTVDLTQGLDPFTASTASSTDASTMLFSAEDFTASASNFDAIAPLAGNSVQQWEAVDDEAIPEIFTDATGSNNNVTSTILAPMAPPAMDDAYEWMWFQQYQNDTRPMQYLVHDTTATHMLQNVMGHLATSFSPAVMAYLAAVRQKQLFPAWELGEAVKFRDKVLSKLRDDKAPKDEKKAMTALHMVSVSLFDGCRPAWQPFLEYARDWLEQLNSKQDVRAALSAADPLTSFASKTTMWMDIFGAISQQQPPRLLSMYRVLFAPTSTGMAWIDAFANARVVDMDSTMGAENNVMLAFAETAALDAWKAWQKTKQALSIPDLVKRGDRIMSILRQPYGGTSPRAFIGPLPTQSPQQLMSSVFRSSAKIYLHTVISGFNPAVPEIQEAITETVNSLATLQSTDEKPYDRSLVLPLFIAGVMTDDLGQRTFIVNRFGNIKDVAVGNCGQILELIQAVWERRQLSPGQEVSWREVMQEKGMKLLFV</sequence>
<evidence type="ECO:0000256" key="3">
    <source>
        <dbReference type="SAM" id="MobiDB-lite"/>
    </source>
</evidence>
<accession>A0A167PWE0</accession>
<dbReference type="PANTHER" id="PTHR37534">
    <property type="entry name" value="TRANSCRIPTIONAL ACTIVATOR PROTEIN UGA3"/>
    <property type="match status" value="1"/>
</dbReference>
<feature type="region of interest" description="Disordered" evidence="3">
    <location>
        <begin position="1"/>
        <end position="27"/>
    </location>
</feature>
<dbReference type="Proteomes" id="UP000076738">
    <property type="component" value="Unassembled WGS sequence"/>
</dbReference>
<dbReference type="Pfam" id="PF11951">
    <property type="entry name" value="Fungal_trans_2"/>
    <property type="match status" value="1"/>
</dbReference>
<keyword evidence="5" id="KW-1185">Reference proteome</keyword>
<organism evidence="4 5">
    <name type="scientific">Calocera viscosa (strain TUFC12733)</name>
    <dbReference type="NCBI Taxonomy" id="1330018"/>
    <lineage>
        <taxon>Eukaryota</taxon>
        <taxon>Fungi</taxon>
        <taxon>Dikarya</taxon>
        <taxon>Basidiomycota</taxon>
        <taxon>Agaricomycotina</taxon>
        <taxon>Dacrymycetes</taxon>
        <taxon>Dacrymycetales</taxon>
        <taxon>Dacrymycetaceae</taxon>
        <taxon>Calocera</taxon>
    </lineage>
</organism>
<evidence type="ECO:0000256" key="1">
    <source>
        <dbReference type="ARBA" id="ARBA00004123"/>
    </source>
</evidence>
<dbReference type="OrthoDB" id="5419315at2759"/>
<dbReference type="STRING" id="1330018.A0A167PWE0"/>